<dbReference type="Gramene" id="AET7Gv21003800.1">
    <property type="protein sequence ID" value="AET7Gv21003800.1"/>
    <property type="gene ID" value="AET7Gv21003800"/>
</dbReference>
<accession>A0A453SMD3</accession>
<organism evidence="2 3">
    <name type="scientific">Aegilops tauschii subsp. strangulata</name>
    <name type="common">Goatgrass</name>
    <dbReference type="NCBI Taxonomy" id="200361"/>
    <lineage>
        <taxon>Eukaryota</taxon>
        <taxon>Viridiplantae</taxon>
        <taxon>Streptophyta</taxon>
        <taxon>Embryophyta</taxon>
        <taxon>Tracheophyta</taxon>
        <taxon>Spermatophyta</taxon>
        <taxon>Magnoliopsida</taxon>
        <taxon>Liliopsida</taxon>
        <taxon>Poales</taxon>
        <taxon>Poaceae</taxon>
        <taxon>BOP clade</taxon>
        <taxon>Pooideae</taxon>
        <taxon>Triticodae</taxon>
        <taxon>Triticeae</taxon>
        <taxon>Triticinae</taxon>
        <taxon>Aegilops</taxon>
    </lineage>
</organism>
<reference evidence="3" key="1">
    <citation type="journal article" date="2014" name="Science">
        <title>Ancient hybridizations among the ancestral genomes of bread wheat.</title>
        <authorList>
            <consortium name="International Wheat Genome Sequencing Consortium,"/>
            <person name="Marcussen T."/>
            <person name="Sandve S.R."/>
            <person name="Heier L."/>
            <person name="Spannagl M."/>
            <person name="Pfeifer M."/>
            <person name="Jakobsen K.S."/>
            <person name="Wulff B.B."/>
            <person name="Steuernagel B."/>
            <person name="Mayer K.F."/>
            <person name="Olsen O.A."/>
        </authorList>
    </citation>
    <scope>NUCLEOTIDE SEQUENCE [LARGE SCALE GENOMIC DNA]</scope>
    <source>
        <strain evidence="3">cv. AL8/78</strain>
    </source>
</reference>
<reference evidence="2" key="4">
    <citation type="submission" date="2019-03" db="UniProtKB">
        <authorList>
            <consortium name="EnsemblPlants"/>
        </authorList>
    </citation>
    <scope>IDENTIFICATION</scope>
</reference>
<sequence>MFSEHDEELNENEDAFMSVEADAEAAAAEAGDESVLCSIIDDEVAEPTVVEGAKIEAAQDDKPIEAES</sequence>
<dbReference type="EnsemblPlants" id="AET7Gv21003800.1">
    <property type="protein sequence ID" value="AET7Gv21003800.1"/>
    <property type="gene ID" value="AET7Gv21003800"/>
</dbReference>
<reference evidence="2" key="3">
    <citation type="journal article" date="2017" name="Nature">
        <title>Genome sequence of the progenitor of the wheat D genome Aegilops tauschii.</title>
        <authorList>
            <person name="Luo M.C."/>
            <person name="Gu Y.Q."/>
            <person name="Puiu D."/>
            <person name="Wang H."/>
            <person name="Twardziok S.O."/>
            <person name="Deal K.R."/>
            <person name="Huo N."/>
            <person name="Zhu T."/>
            <person name="Wang L."/>
            <person name="Wang Y."/>
            <person name="McGuire P.E."/>
            <person name="Liu S."/>
            <person name="Long H."/>
            <person name="Ramasamy R.K."/>
            <person name="Rodriguez J.C."/>
            <person name="Van S.L."/>
            <person name="Yuan L."/>
            <person name="Wang Z."/>
            <person name="Xia Z."/>
            <person name="Xiao L."/>
            <person name="Anderson O.D."/>
            <person name="Ouyang S."/>
            <person name="Liang Y."/>
            <person name="Zimin A.V."/>
            <person name="Pertea G."/>
            <person name="Qi P."/>
            <person name="Bennetzen J.L."/>
            <person name="Dai X."/>
            <person name="Dawson M.W."/>
            <person name="Muller H.G."/>
            <person name="Kugler K."/>
            <person name="Rivarola-Duarte L."/>
            <person name="Spannagl M."/>
            <person name="Mayer K.F.X."/>
            <person name="Lu F.H."/>
            <person name="Bevan M.W."/>
            <person name="Leroy P."/>
            <person name="Li P."/>
            <person name="You F.M."/>
            <person name="Sun Q."/>
            <person name="Liu Z."/>
            <person name="Lyons E."/>
            <person name="Wicker T."/>
            <person name="Salzberg S.L."/>
            <person name="Devos K.M."/>
            <person name="Dvorak J."/>
        </authorList>
    </citation>
    <scope>NUCLEOTIDE SEQUENCE [LARGE SCALE GENOMIC DNA]</scope>
    <source>
        <strain evidence="2">cv. AL8/78</strain>
    </source>
</reference>
<feature type="compositionally biased region" description="Acidic residues" evidence="1">
    <location>
        <begin position="1"/>
        <end position="14"/>
    </location>
</feature>
<evidence type="ECO:0000313" key="3">
    <source>
        <dbReference type="Proteomes" id="UP000015105"/>
    </source>
</evidence>
<name>A0A453SMD3_AEGTS</name>
<proteinExistence type="predicted"/>
<reference evidence="2" key="5">
    <citation type="journal article" date="2021" name="G3 (Bethesda)">
        <title>Aegilops tauschii genome assembly Aet v5.0 features greater sequence contiguity and improved annotation.</title>
        <authorList>
            <person name="Wang L."/>
            <person name="Zhu T."/>
            <person name="Rodriguez J.C."/>
            <person name="Deal K.R."/>
            <person name="Dubcovsky J."/>
            <person name="McGuire P.E."/>
            <person name="Lux T."/>
            <person name="Spannagl M."/>
            <person name="Mayer K.F.X."/>
            <person name="Baldrich P."/>
            <person name="Meyers B.C."/>
            <person name="Huo N."/>
            <person name="Gu Y.Q."/>
            <person name="Zhou H."/>
            <person name="Devos K.M."/>
            <person name="Bennetzen J.L."/>
            <person name="Unver T."/>
            <person name="Budak H."/>
            <person name="Gulick P.J."/>
            <person name="Galiba G."/>
            <person name="Kalapos B."/>
            <person name="Nelson D.R."/>
            <person name="Li P."/>
            <person name="You F.M."/>
            <person name="Luo M.C."/>
            <person name="Dvorak J."/>
        </authorList>
    </citation>
    <scope>NUCLEOTIDE SEQUENCE [LARGE SCALE GENOMIC DNA]</scope>
    <source>
        <strain evidence="2">cv. AL8/78</strain>
    </source>
</reference>
<keyword evidence="3" id="KW-1185">Reference proteome</keyword>
<evidence type="ECO:0000313" key="2">
    <source>
        <dbReference type="EnsemblPlants" id="AET7Gv21003800.1"/>
    </source>
</evidence>
<protein>
    <submittedName>
        <fullName evidence="2">Uncharacterized protein</fullName>
    </submittedName>
</protein>
<feature type="region of interest" description="Disordered" evidence="1">
    <location>
        <begin position="1"/>
        <end position="32"/>
    </location>
</feature>
<evidence type="ECO:0000256" key="1">
    <source>
        <dbReference type="SAM" id="MobiDB-lite"/>
    </source>
</evidence>
<dbReference type="Proteomes" id="UP000015105">
    <property type="component" value="Chromosome 7D"/>
</dbReference>
<reference evidence="3" key="2">
    <citation type="journal article" date="2017" name="Nat. Plants">
        <title>The Aegilops tauschii genome reveals multiple impacts of transposons.</title>
        <authorList>
            <person name="Zhao G."/>
            <person name="Zou C."/>
            <person name="Li K."/>
            <person name="Wang K."/>
            <person name="Li T."/>
            <person name="Gao L."/>
            <person name="Zhang X."/>
            <person name="Wang H."/>
            <person name="Yang Z."/>
            <person name="Liu X."/>
            <person name="Jiang W."/>
            <person name="Mao L."/>
            <person name="Kong X."/>
            <person name="Jiao Y."/>
            <person name="Jia J."/>
        </authorList>
    </citation>
    <scope>NUCLEOTIDE SEQUENCE [LARGE SCALE GENOMIC DNA]</scope>
    <source>
        <strain evidence="3">cv. AL8/78</strain>
    </source>
</reference>
<dbReference type="AlphaFoldDB" id="A0A453SMD3"/>